<dbReference type="InterPro" id="IPR045386">
    <property type="entry name" value="DUF6525"/>
</dbReference>
<evidence type="ECO:0000256" key="1">
    <source>
        <dbReference type="SAM" id="MobiDB-lite"/>
    </source>
</evidence>
<dbReference type="Proteomes" id="UP000698752">
    <property type="component" value="Unassembled WGS sequence"/>
</dbReference>
<reference evidence="3" key="1">
    <citation type="journal article" date="2021" name="Syst. Appl. Microbiol.">
        <title>Roseomonas hellenica sp. nov., isolated from roots of wild-growing Alkanna tinctoria.</title>
        <authorList>
            <person name="Rat A."/>
            <person name="Naranjo H.D."/>
            <person name="Lebbe L."/>
            <person name="Cnockaert M."/>
            <person name="Krigas N."/>
            <person name="Grigoriadou K."/>
            <person name="Maloupa E."/>
            <person name="Willems A."/>
        </authorList>
    </citation>
    <scope>NUCLEOTIDE SEQUENCE [LARGE SCALE GENOMIC DNA]</scope>
    <source>
        <strain evidence="3">LMG 31159</strain>
    </source>
</reference>
<evidence type="ECO:0000313" key="2">
    <source>
        <dbReference type="EMBL" id="MBR0648610.1"/>
    </source>
</evidence>
<organism evidence="2 3">
    <name type="scientific">Neoroseomonas terrae</name>
    <dbReference type="NCBI Taxonomy" id="424799"/>
    <lineage>
        <taxon>Bacteria</taxon>
        <taxon>Pseudomonadati</taxon>
        <taxon>Pseudomonadota</taxon>
        <taxon>Alphaproteobacteria</taxon>
        <taxon>Acetobacterales</taxon>
        <taxon>Acetobacteraceae</taxon>
        <taxon>Neoroseomonas</taxon>
    </lineage>
</organism>
<dbReference type="Pfam" id="PF20135">
    <property type="entry name" value="DUF6525"/>
    <property type="match status" value="1"/>
</dbReference>
<comment type="caution">
    <text evidence="2">The sequence shown here is derived from an EMBL/GenBank/DDBJ whole genome shotgun (WGS) entry which is preliminary data.</text>
</comment>
<feature type="compositionally biased region" description="Basic residues" evidence="1">
    <location>
        <begin position="114"/>
        <end position="135"/>
    </location>
</feature>
<name>A0ABS5EC61_9PROT</name>
<dbReference type="RefSeq" id="WP_211865941.1">
    <property type="nucleotide sequence ID" value="NZ_JAAEDI010000003.1"/>
</dbReference>
<dbReference type="EMBL" id="JAAEDI010000003">
    <property type="protein sequence ID" value="MBR0648610.1"/>
    <property type="molecule type" value="Genomic_DNA"/>
</dbReference>
<keyword evidence="3" id="KW-1185">Reference proteome</keyword>
<feature type="region of interest" description="Disordered" evidence="1">
    <location>
        <begin position="106"/>
        <end position="135"/>
    </location>
</feature>
<proteinExistence type="predicted"/>
<accession>A0ABS5EC61</accession>
<sequence length="135" mass="15177">MATTPHSKLKGDPYRAYEKLPVEVRLALQEALVDWCPLRAREWHVHLLRERRLCPAQAAHVLIQTIRRHDHAEVAAFARTWPKGPSTYPHLAASATLQRYVGTDGIPAAEPIHSGKKAKKSKAPGKKKAGRRARR</sequence>
<gene>
    <name evidence="2" type="ORF">GXW78_02960</name>
</gene>
<protein>
    <submittedName>
        <fullName evidence="2">Uncharacterized protein</fullName>
    </submittedName>
</protein>
<evidence type="ECO:0000313" key="3">
    <source>
        <dbReference type="Proteomes" id="UP000698752"/>
    </source>
</evidence>